<dbReference type="Gene3D" id="1.10.443.10">
    <property type="entry name" value="Intergrase catalytic core"/>
    <property type="match status" value="1"/>
</dbReference>
<gene>
    <name evidence="6" type="ORF">HNQ67_001393</name>
</gene>
<evidence type="ECO:0000256" key="4">
    <source>
        <dbReference type="ARBA" id="ARBA00023172"/>
    </source>
</evidence>
<dbReference type="PROSITE" id="PS51898">
    <property type="entry name" value="TYR_RECOMBINASE"/>
    <property type="match status" value="1"/>
</dbReference>
<keyword evidence="2" id="KW-0229">DNA integration</keyword>
<evidence type="ECO:0000313" key="7">
    <source>
        <dbReference type="Proteomes" id="UP000566663"/>
    </source>
</evidence>
<evidence type="ECO:0000256" key="3">
    <source>
        <dbReference type="ARBA" id="ARBA00023125"/>
    </source>
</evidence>
<keyword evidence="4" id="KW-0233">DNA recombination</keyword>
<dbReference type="InterPro" id="IPR038488">
    <property type="entry name" value="Integrase_DNA-bd_sf"/>
</dbReference>
<dbReference type="SUPFAM" id="SSF56349">
    <property type="entry name" value="DNA breaking-rejoining enzymes"/>
    <property type="match status" value="1"/>
</dbReference>
<dbReference type="GO" id="GO:0006310">
    <property type="term" value="P:DNA recombination"/>
    <property type="evidence" value="ECO:0007669"/>
    <property type="project" value="UniProtKB-KW"/>
</dbReference>
<evidence type="ECO:0000259" key="5">
    <source>
        <dbReference type="PROSITE" id="PS51898"/>
    </source>
</evidence>
<dbReference type="EMBL" id="JACHFZ010000002">
    <property type="protein sequence ID" value="MBB5291879.1"/>
    <property type="molecule type" value="Genomic_DNA"/>
</dbReference>
<evidence type="ECO:0000256" key="2">
    <source>
        <dbReference type="ARBA" id="ARBA00022908"/>
    </source>
</evidence>
<dbReference type="InterPro" id="IPR010998">
    <property type="entry name" value="Integrase_recombinase_N"/>
</dbReference>
<dbReference type="PANTHER" id="PTHR30629">
    <property type="entry name" value="PROPHAGE INTEGRASE"/>
    <property type="match status" value="1"/>
</dbReference>
<dbReference type="Proteomes" id="UP000566663">
    <property type="component" value="Unassembled WGS sequence"/>
</dbReference>
<keyword evidence="7" id="KW-1185">Reference proteome</keyword>
<dbReference type="Gene3D" id="3.30.160.390">
    <property type="entry name" value="Integrase, DNA-binding domain"/>
    <property type="match status" value="1"/>
</dbReference>
<dbReference type="GO" id="GO:0015074">
    <property type="term" value="P:DNA integration"/>
    <property type="evidence" value="ECO:0007669"/>
    <property type="project" value="UniProtKB-KW"/>
</dbReference>
<feature type="domain" description="Tyr recombinase" evidence="5">
    <location>
        <begin position="203"/>
        <end position="375"/>
    </location>
</feature>
<dbReference type="RefSeq" id="WP_183253701.1">
    <property type="nucleotide sequence ID" value="NZ_BAAAFF010000005.1"/>
</dbReference>
<dbReference type="AlphaFoldDB" id="A0A7W8HY92"/>
<name>A0A7W8HY92_9CAUL</name>
<sequence length="384" mass="42983">MPKAHLTPAFVANAGCEVGKKKTDWYDDTVTGFVLECRCGGGRTYYLRYPDAAGRQKQHKIGKYEDVTFAAAKKEAQRLRAKVVMGGDPRAEKVLARAIPQYVELSVMHLDDAKLHQRSYSTTEMYMRRHIVPKWGKVRLTDINSRAVAQWLGEKRAEGLAPATVEKIRVIFGRSFELGARWGIPGSEKNPTRGVFRKPLDNARERFLTAEEATRLREAVAQSQNTQLQHIVGLLLLTGARVRELLDARWEHVDVERRTWLIPTSKTGKPRRVPLSTAALAIIEALPRFKGCPWLVPNPETKKPFVSITHSWQRARRVAKLPDLRIHDLRHSAASFMVNSGVDLFAVGKVLGHASYQSSQRYAHLANDTLLAAVEAGAAKQAAV</sequence>
<dbReference type="GO" id="GO:0003677">
    <property type="term" value="F:DNA binding"/>
    <property type="evidence" value="ECO:0007669"/>
    <property type="project" value="UniProtKB-KW"/>
</dbReference>
<proteinExistence type="inferred from homology"/>
<dbReference type="PANTHER" id="PTHR30629:SF2">
    <property type="entry name" value="PROPHAGE INTEGRASE INTS-RELATED"/>
    <property type="match status" value="1"/>
</dbReference>
<accession>A0A7W8HY92</accession>
<comment type="caution">
    <text evidence="6">The sequence shown here is derived from an EMBL/GenBank/DDBJ whole genome shotgun (WGS) entry which is preliminary data.</text>
</comment>
<keyword evidence="3" id="KW-0238">DNA-binding</keyword>
<organism evidence="6 7">
    <name type="scientific">Brevundimonas basaltis</name>
    <dbReference type="NCBI Taxonomy" id="472166"/>
    <lineage>
        <taxon>Bacteria</taxon>
        <taxon>Pseudomonadati</taxon>
        <taxon>Pseudomonadota</taxon>
        <taxon>Alphaproteobacteria</taxon>
        <taxon>Caulobacterales</taxon>
        <taxon>Caulobacteraceae</taxon>
        <taxon>Brevundimonas</taxon>
    </lineage>
</organism>
<dbReference type="Pfam" id="PF00589">
    <property type="entry name" value="Phage_integrase"/>
    <property type="match status" value="1"/>
</dbReference>
<dbReference type="InterPro" id="IPR025166">
    <property type="entry name" value="Integrase_DNA_bind_dom"/>
</dbReference>
<evidence type="ECO:0000313" key="6">
    <source>
        <dbReference type="EMBL" id="MBB5291879.1"/>
    </source>
</evidence>
<dbReference type="Pfam" id="PF13356">
    <property type="entry name" value="Arm-DNA-bind_3"/>
    <property type="match status" value="1"/>
</dbReference>
<dbReference type="Gene3D" id="1.10.150.130">
    <property type="match status" value="1"/>
</dbReference>
<dbReference type="InterPro" id="IPR011010">
    <property type="entry name" value="DNA_brk_join_enz"/>
</dbReference>
<reference evidence="6 7" key="1">
    <citation type="submission" date="2020-08" db="EMBL/GenBank/DDBJ databases">
        <title>Genomic Encyclopedia of Type Strains, Phase IV (KMG-IV): sequencing the most valuable type-strain genomes for metagenomic binning, comparative biology and taxonomic classification.</title>
        <authorList>
            <person name="Goeker M."/>
        </authorList>
    </citation>
    <scope>NUCLEOTIDE SEQUENCE [LARGE SCALE GENOMIC DNA]</scope>
    <source>
        <strain evidence="6 7">DSM 25335</strain>
    </source>
</reference>
<evidence type="ECO:0000256" key="1">
    <source>
        <dbReference type="ARBA" id="ARBA00008857"/>
    </source>
</evidence>
<dbReference type="InterPro" id="IPR002104">
    <property type="entry name" value="Integrase_catalytic"/>
</dbReference>
<comment type="similarity">
    <text evidence="1">Belongs to the 'phage' integrase family.</text>
</comment>
<protein>
    <submittedName>
        <fullName evidence="6">Integrase</fullName>
    </submittedName>
</protein>
<dbReference type="InterPro" id="IPR013762">
    <property type="entry name" value="Integrase-like_cat_sf"/>
</dbReference>
<dbReference type="CDD" id="cd00796">
    <property type="entry name" value="INT_Rci_Hp1_C"/>
    <property type="match status" value="1"/>
</dbReference>
<dbReference type="InterPro" id="IPR050808">
    <property type="entry name" value="Phage_Integrase"/>
</dbReference>